<proteinExistence type="predicted"/>
<evidence type="ECO:0000256" key="1">
    <source>
        <dbReference type="SAM" id="Phobius"/>
    </source>
</evidence>
<gene>
    <name evidence="2" type="ORF">S06H3_05010</name>
</gene>
<keyword evidence="1" id="KW-0812">Transmembrane</keyword>
<protein>
    <submittedName>
        <fullName evidence="2">Uncharacterized protein</fullName>
    </submittedName>
</protein>
<name>X1LDB2_9ZZZZ</name>
<feature type="transmembrane region" description="Helical" evidence="1">
    <location>
        <begin position="20"/>
        <end position="39"/>
    </location>
</feature>
<dbReference type="AlphaFoldDB" id="X1LDB2"/>
<evidence type="ECO:0000313" key="2">
    <source>
        <dbReference type="EMBL" id="GAI00410.1"/>
    </source>
</evidence>
<feature type="non-terminal residue" evidence="2">
    <location>
        <position position="1"/>
    </location>
</feature>
<accession>X1LDB2</accession>
<sequence>GNVGGLPAIEPDLIAANIKYGITMFGILGTMVAWIYDLLGETGQPAVLSIPTPSLALVVAEDHSGGANPATPPALSIPALPTVDKAAVTTGVNAVGGAVAHDDDGVDTDETTEANNATANDMTLLQPDGAAPDWYALGYASQYDGVVINVGTAGADITLDTFQYSKGGDVWGTLTPILNQLNNWETTGKVWFTFERPGDWATDTVGGIADMYWIKIKASDTGVGYSQPLGTQAWVLVYP</sequence>
<dbReference type="EMBL" id="BARV01001815">
    <property type="protein sequence ID" value="GAI00410.1"/>
    <property type="molecule type" value="Genomic_DNA"/>
</dbReference>
<organism evidence="2">
    <name type="scientific">marine sediment metagenome</name>
    <dbReference type="NCBI Taxonomy" id="412755"/>
    <lineage>
        <taxon>unclassified sequences</taxon>
        <taxon>metagenomes</taxon>
        <taxon>ecological metagenomes</taxon>
    </lineage>
</organism>
<reference evidence="2" key="1">
    <citation type="journal article" date="2014" name="Front. Microbiol.">
        <title>High frequency of phylogenetically diverse reductive dehalogenase-homologous genes in deep subseafloor sedimentary metagenomes.</title>
        <authorList>
            <person name="Kawai M."/>
            <person name="Futagami T."/>
            <person name="Toyoda A."/>
            <person name="Takaki Y."/>
            <person name="Nishi S."/>
            <person name="Hori S."/>
            <person name="Arai W."/>
            <person name="Tsubouchi T."/>
            <person name="Morono Y."/>
            <person name="Uchiyama I."/>
            <person name="Ito T."/>
            <person name="Fujiyama A."/>
            <person name="Inagaki F."/>
            <person name="Takami H."/>
        </authorList>
    </citation>
    <scope>NUCLEOTIDE SEQUENCE</scope>
    <source>
        <strain evidence="2">Expedition CK06-06</strain>
    </source>
</reference>
<comment type="caution">
    <text evidence="2">The sequence shown here is derived from an EMBL/GenBank/DDBJ whole genome shotgun (WGS) entry which is preliminary data.</text>
</comment>
<keyword evidence="1" id="KW-1133">Transmembrane helix</keyword>
<keyword evidence="1" id="KW-0472">Membrane</keyword>